<reference evidence="2" key="2">
    <citation type="journal article" date="2019" name="Mol. Plant Microbe Interact.">
        <title>Genome sequence resources for four phytopathogenic fungi from the Colletotrichum orbiculare species complex.</title>
        <authorList>
            <person name="Gan P."/>
            <person name="Tsushima A."/>
            <person name="Narusaka M."/>
            <person name="Narusaka Y."/>
            <person name="Takano Y."/>
            <person name="Kubo Y."/>
            <person name="Shirasu K."/>
        </authorList>
    </citation>
    <scope>GENOME REANNOTATION</scope>
    <source>
        <strain evidence="2">104-T / ATCC 96160 / CBS 514.97 / LARS 414 / MAFF 240422</strain>
    </source>
</reference>
<dbReference type="Proteomes" id="UP000014480">
    <property type="component" value="Unassembled WGS sequence"/>
</dbReference>
<organism evidence="1 2">
    <name type="scientific">Colletotrichum orbiculare (strain 104-T / ATCC 96160 / CBS 514.97 / LARS 414 / MAFF 240422)</name>
    <name type="common">Cucumber anthracnose fungus</name>
    <name type="synonym">Colletotrichum lagenarium</name>
    <dbReference type="NCBI Taxonomy" id="1213857"/>
    <lineage>
        <taxon>Eukaryota</taxon>
        <taxon>Fungi</taxon>
        <taxon>Dikarya</taxon>
        <taxon>Ascomycota</taxon>
        <taxon>Pezizomycotina</taxon>
        <taxon>Sordariomycetes</taxon>
        <taxon>Hypocreomycetidae</taxon>
        <taxon>Glomerellales</taxon>
        <taxon>Glomerellaceae</taxon>
        <taxon>Colletotrichum</taxon>
        <taxon>Colletotrichum orbiculare species complex</taxon>
    </lineage>
</organism>
<evidence type="ECO:0000313" key="2">
    <source>
        <dbReference type="Proteomes" id="UP000014480"/>
    </source>
</evidence>
<sequence length="82" mass="9620">MDSRGRIRRRWRRTTRLGDEWADRSWVVRSRGRDNNWNHNKVGGKTTVVSMAVDEAEYNVVVYSEGSISWLYLQSVVVDGIY</sequence>
<comment type="caution">
    <text evidence="1">The sequence shown here is derived from an EMBL/GenBank/DDBJ whole genome shotgun (WGS) entry which is preliminary data.</text>
</comment>
<evidence type="ECO:0000313" key="1">
    <source>
        <dbReference type="EMBL" id="TDZ24267.1"/>
    </source>
</evidence>
<name>A0A484G3X5_COLOR</name>
<keyword evidence="2" id="KW-1185">Reference proteome</keyword>
<dbReference type="AlphaFoldDB" id="A0A484G3X5"/>
<gene>
    <name evidence="1" type="ORF">Cob_v003488</name>
</gene>
<reference evidence="2" key="1">
    <citation type="journal article" date="2013" name="New Phytol.">
        <title>Comparative genomic and transcriptomic analyses reveal the hemibiotrophic stage shift of Colletotrichum fungi.</title>
        <authorList>
            <person name="Gan P."/>
            <person name="Ikeda K."/>
            <person name="Irieda H."/>
            <person name="Narusaka M."/>
            <person name="O'Connell R.J."/>
            <person name="Narusaka Y."/>
            <person name="Takano Y."/>
            <person name="Kubo Y."/>
            <person name="Shirasu K."/>
        </authorList>
    </citation>
    <scope>NUCLEOTIDE SEQUENCE [LARGE SCALE GENOMIC DNA]</scope>
    <source>
        <strain evidence="2">104-T / ATCC 96160 / CBS 514.97 / LARS 414 / MAFF 240422</strain>
    </source>
</reference>
<accession>A0A484G3X5</accession>
<protein>
    <submittedName>
        <fullName evidence="1">Uncharacterized protein</fullName>
    </submittedName>
</protein>
<proteinExistence type="predicted"/>
<dbReference type="EMBL" id="AMCV02000005">
    <property type="protein sequence ID" value="TDZ24267.1"/>
    <property type="molecule type" value="Genomic_DNA"/>
</dbReference>